<keyword evidence="1" id="KW-1133">Transmembrane helix</keyword>
<comment type="caution">
    <text evidence="2">The sequence shown here is derived from an EMBL/GenBank/DDBJ whole genome shotgun (WGS) entry which is preliminary data.</text>
</comment>
<dbReference type="OrthoDB" id="3220769at2759"/>
<reference evidence="2" key="1">
    <citation type="journal article" date="2020" name="Stud. Mycol.">
        <title>101 Dothideomycetes genomes: a test case for predicting lifestyles and emergence of pathogens.</title>
        <authorList>
            <person name="Haridas S."/>
            <person name="Albert R."/>
            <person name="Binder M."/>
            <person name="Bloem J."/>
            <person name="Labutti K."/>
            <person name="Salamov A."/>
            <person name="Andreopoulos B."/>
            <person name="Baker S."/>
            <person name="Barry K."/>
            <person name="Bills G."/>
            <person name="Bluhm B."/>
            <person name="Cannon C."/>
            <person name="Castanera R."/>
            <person name="Culley D."/>
            <person name="Daum C."/>
            <person name="Ezra D."/>
            <person name="Gonzalez J."/>
            <person name="Henrissat B."/>
            <person name="Kuo A."/>
            <person name="Liang C."/>
            <person name="Lipzen A."/>
            <person name="Lutzoni F."/>
            <person name="Magnuson J."/>
            <person name="Mondo S."/>
            <person name="Nolan M."/>
            <person name="Ohm R."/>
            <person name="Pangilinan J."/>
            <person name="Park H.-J."/>
            <person name="Ramirez L."/>
            <person name="Alfaro M."/>
            <person name="Sun H."/>
            <person name="Tritt A."/>
            <person name="Yoshinaga Y."/>
            <person name="Zwiers L.-H."/>
            <person name="Turgeon B."/>
            <person name="Goodwin S."/>
            <person name="Spatafora J."/>
            <person name="Crous P."/>
            <person name="Grigoriev I."/>
        </authorList>
    </citation>
    <scope>NUCLEOTIDE SEQUENCE</scope>
    <source>
        <strain evidence="2">CBS 133067</strain>
    </source>
</reference>
<name>A0A9P4IAS0_9PEZI</name>
<keyword evidence="1" id="KW-0812">Transmembrane</keyword>
<keyword evidence="3" id="KW-1185">Reference proteome</keyword>
<dbReference type="Proteomes" id="UP000799772">
    <property type="component" value="Unassembled WGS sequence"/>
</dbReference>
<proteinExistence type="predicted"/>
<dbReference type="AlphaFoldDB" id="A0A9P4IAS0"/>
<sequence length="495" mass="55754">MHASFFSYSLERPYPFRWFTWIVVIGGIAFTALFSVLNVATNGYNLTTLRESHWYQRAPLSWLNNLQVTCQAQNLAVGSDFHTTNLGLSHHIQNVFGAEYSNGTRDNFAAIPYLGNYLHDCQVNEIRIKMFRVDNCSGPFCSWLSWRRSTATASTTCAIEAGSSSRLNITTTWDAEPNNFDSFIQLDSREEASMWWGSVLLSMWFQSLRTQMAHSISLNDPFDWADITLGFDTSKDITSMDFITYLGSVGKNSGQLQWLNTDPNHWNFHPLSSFNNSNIQPYLPQQLDGFAKALYSTILIDFGQTQGPNVLTDPHALQYYLSSSFDVNRTTDSAGTYLVSALWLEEGVPANESFHALNTSDSMGPIGATPAQIFSQYACQVPQLKPAGTLALALIIGDLVLLQAVWKIFSWAAGWWLKRKDSHAMFCGGCLQHMKCGPYQQMRRSDEEAGESSTKCLTRTKSFSTESIQGNFYQREWQNSRSLSAETLRSWAKYG</sequence>
<keyword evidence="1" id="KW-0472">Membrane</keyword>
<evidence type="ECO:0000256" key="1">
    <source>
        <dbReference type="SAM" id="Phobius"/>
    </source>
</evidence>
<evidence type="ECO:0000313" key="3">
    <source>
        <dbReference type="Proteomes" id="UP000799772"/>
    </source>
</evidence>
<dbReference type="EMBL" id="ML978132">
    <property type="protein sequence ID" value="KAF2095132.1"/>
    <property type="molecule type" value="Genomic_DNA"/>
</dbReference>
<feature type="transmembrane region" description="Helical" evidence="1">
    <location>
        <begin position="18"/>
        <end position="40"/>
    </location>
</feature>
<accession>A0A9P4IAS0</accession>
<protein>
    <submittedName>
        <fullName evidence="2">Uncharacterized protein</fullName>
    </submittedName>
</protein>
<gene>
    <name evidence="2" type="ORF">NA57DRAFT_59879</name>
</gene>
<organism evidence="2 3">
    <name type="scientific">Rhizodiscina lignyota</name>
    <dbReference type="NCBI Taxonomy" id="1504668"/>
    <lineage>
        <taxon>Eukaryota</taxon>
        <taxon>Fungi</taxon>
        <taxon>Dikarya</taxon>
        <taxon>Ascomycota</taxon>
        <taxon>Pezizomycotina</taxon>
        <taxon>Dothideomycetes</taxon>
        <taxon>Pleosporomycetidae</taxon>
        <taxon>Aulographales</taxon>
        <taxon>Rhizodiscinaceae</taxon>
        <taxon>Rhizodiscina</taxon>
    </lineage>
</organism>
<evidence type="ECO:0000313" key="2">
    <source>
        <dbReference type="EMBL" id="KAF2095132.1"/>
    </source>
</evidence>